<dbReference type="EMBL" id="HF935839">
    <property type="protein sequence ID" value="CCX13417.1"/>
    <property type="molecule type" value="Genomic_DNA"/>
</dbReference>
<proteinExistence type="predicted"/>
<sequence length="41" mass="4449">MVCGMVCGMVCAHCTRTPRITYIPGRCPHGRIATATALVDW</sequence>
<gene>
    <name evidence="1" type="ORF">PCON_13010</name>
</gene>
<keyword evidence="2" id="KW-1185">Reference proteome</keyword>
<evidence type="ECO:0000313" key="2">
    <source>
        <dbReference type="Proteomes" id="UP000018144"/>
    </source>
</evidence>
<organism evidence="1 2">
    <name type="scientific">Pyronema omphalodes (strain CBS 100304)</name>
    <name type="common">Pyronema confluens</name>
    <dbReference type="NCBI Taxonomy" id="1076935"/>
    <lineage>
        <taxon>Eukaryota</taxon>
        <taxon>Fungi</taxon>
        <taxon>Dikarya</taxon>
        <taxon>Ascomycota</taxon>
        <taxon>Pezizomycotina</taxon>
        <taxon>Pezizomycetes</taxon>
        <taxon>Pezizales</taxon>
        <taxon>Pyronemataceae</taxon>
        <taxon>Pyronema</taxon>
    </lineage>
</organism>
<name>U4L787_PYROM</name>
<reference evidence="1 2" key="1">
    <citation type="journal article" date="2013" name="PLoS Genet.">
        <title>The genome and development-dependent transcriptomes of Pyronema confluens: a window into fungal evolution.</title>
        <authorList>
            <person name="Traeger S."/>
            <person name="Altegoer F."/>
            <person name="Freitag M."/>
            <person name="Gabaldon T."/>
            <person name="Kempken F."/>
            <person name="Kumar A."/>
            <person name="Marcet-Houben M."/>
            <person name="Poggeler S."/>
            <person name="Stajich J.E."/>
            <person name="Nowrousian M."/>
        </authorList>
    </citation>
    <scope>NUCLEOTIDE SEQUENCE [LARGE SCALE GENOMIC DNA]</scope>
    <source>
        <strain evidence="2">CBS 100304</strain>
        <tissue evidence="1">Vegetative mycelium</tissue>
    </source>
</reference>
<dbReference type="Proteomes" id="UP000018144">
    <property type="component" value="Unassembled WGS sequence"/>
</dbReference>
<accession>U4L787</accession>
<protein>
    <submittedName>
        <fullName evidence="1">Uncharacterized protein</fullName>
    </submittedName>
</protein>
<dbReference type="AlphaFoldDB" id="U4L787"/>
<evidence type="ECO:0000313" key="1">
    <source>
        <dbReference type="EMBL" id="CCX13417.1"/>
    </source>
</evidence>